<proteinExistence type="predicted"/>
<dbReference type="InterPro" id="IPR056923">
    <property type="entry name" value="Minor_tail_gp31_C"/>
</dbReference>
<keyword evidence="3" id="KW-1185">Reference proteome</keyword>
<protein>
    <recommendedName>
        <fullName evidence="1">Minor tail protein gp31 C-terminal domain-containing protein</fullName>
    </recommendedName>
</protein>
<dbReference type="RefSeq" id="WP_154420550.1">
    <property type="nucleotide sequence ID" value="NZ_VUNS01000035.1"/>
</dbReference>
<dbReference type="Pfam" id="PF24243">
    <property type="entry name" value="Phage_tail_C"/>
    <property type="match status" value="1"/>
</dbReference>
<dbReference type="Proteomes" id="UP000435649">
    <property type="component" value="Unassembled WGS sequence"/>
</dbReference>
<name>A0A844G8T6_9BACT</name>
<comment type="caution">
    <text evidence="2">The sequence shown here is derived from an EMBL/GenBank/DDBJ whole genome shotgun (WGS) entry which is preliminary data.</text>
</comment>
<organism evidence="2 3">
    <name type="scientific">Victivallis lenta</name>
    <dbReference type="NCBI Taxonomy" id="2606640"/>
    <lineage>
        <taxon>Bacteria</taxon>
        <taxon>Pseudomonadati</taxon>
        <taxon>Lentisphaerota</taxon>
        <taxon>Lentisphaeria</taxon>
        <taxon>Victivallales</taxon>
        <taxon>Victivallaceae</taxon>
        <taxon>Victivallis</taxon>
    </lineage>
</organism>
<dbReference type="AlphaFoldDB" id="A0A844G8T6"/>
<evidence type="ECO:0000313" key="2">
    <source>
        <dbReference type="EMBL" id="MST99354.1"/>
    </source>
</evidence>
<gene>
    <name evidence="2" type="ORF">FYJ85_20210</name>
</gene>
<dbReference type="EMBL" id="VUNS01000035">
    <property type="protein sequence ID" value="MST99354.1"/>
    <property type="molecule type" value="Genomic_DNA"/>
</dbReference>
<evidence type="ECO:0000313" key="3">
    <source>
        <dbReference type="Proteomes" id="UP000435649"/>
    </source>
</evidence>
<accession>A0A844G8T6</accession>
<sequence>MSRITFCKLTQAQYDAIETPNPETVYFLTDANAICLGSRTYVSREKADRFLVKRVFAHDTYGVVAYLDTNNTMELSGYFAEEISRIELWLVSANPDITGNVVLTHGSERFTVPVNATATRCSLAPSSPLSGRIAIARDTADPDDTLNDGTDAVTALVVDWRCY</sequence>
<evidence type="ECO:0000259" key="1">
    <source>
        <dbReference type="Pfam" id="PF24243"/>
    </source>
</evidence>
<reference evidence="2 3" key="1">
    <citation type="submission" date="2019-08" db="EMBL/GenBank/DDBJ databases">
        <title>In-depth cultivation of the pig gut microbiome towards novel bacterial diversity and tailored functional studies.</title>
        <authorList>
            <person name="Wylensek D."/>
            <person name="Hitch T.C.A."/>
            <person name="Clavel T."/>
        </authorList>
    </citation>
    <scope>NUCLEOTIDE SEQUENCE [LARGE SCALE GENOMIC DNA]</scope>
    <source>
        <strain evidence="2 3">BBE-744-WT-12</strain>
    </source>
</reference>
<feature type="domain" description="Minor tail protein gp31 C-terminal" evidence="1">
    <location>
        <begin position="5"/>
        <end position="29"/>
    </location>
</feature>